<protein>
    <submittedName>
        <fullName evidence="2">Uncharacterized protein</fullName>
    </submittedName>
</protein>
<comment type="caution">
    <text evidence="2">The sequence shown here is derived from an EMBL/GenBank/DDBJ whole genome shotgun (WGS) entry which is preliminary data.</text>
</comment>
<evidence type="ECO:0000256" key="1">
    <source>
        <dbReference type="SAM" id="SignalP"/>
    </source>
</evidence>
<accession>A0A6A4WIZ4</accession>
<dbReference type="AlphaFoldDB" id="A0A6A4WIZ4"/>
<evidence type="ECO:0000313" key="3">
    <source>
        <dbReference type="Proteomes" id="UP000440578"/>
    </source>
</evidence>
<reference evidence="2 3" key="1">
    <citation type="submission" date="2019-07" db="EMBL/GenBank/DDBJ databases">
        <title>Draft genome assembly of a fouling barnacle, Amphibalanus amphitrite (Darwin, 1854): The first reference genome for Thecostraca.</title>
        <authorList>
            <person name="Kim W."/>
        </authorList>
    </citation>
    <scope>NUCLEOTIDE SEQUENCE [LARGE SCALE GENOMIC DNA]</scope>
    <source>
        <strain evidence="2">SNU_AA5</strain>
        <tissue evidence="2">Soma without cirri and trophi</tissue>
    </source>
</reference>
<dbReference type="EMBL" id="VIIS01000693">
    <property type="protein sequence ID" value="KAF0306063.1"/>
    <property type="molecule type" value="Genomic_DNA"/>
</dbReference>
<dbReference type="OrthoDB" id="6628406at2759"/>
<feature type="chain" id="PRO_5025388268" evidence="1">
    <location>
        <begin position="23"/>
        <end position="79"/>
    </location>
</feature>
<keyword evidence="1" id="KW-0732">Signal</keyword>
<dbReference type="Proteomes" id="UP000440578">
    <property type="component" value="Unassembled WGS sequence"/>
</dbReference>
<keyword evidence="3" id="KW-1185">Reference proteome</keyword>
<sequence>MARWVRIAVVAVVLVLLVQVRCQLTVGRRLLKFPAVTICNKNWFNLTRARRLLADVFPGNNCSDEDILRDDINAGSGCT</sequence>
<feature type="signal peptide" evidence="1">
    <location>
        <begin position="1"/>
        <end position="22"/>
    </location>
</feature>
<name>A0A6A4WIZ4_AMPAM</name>
<gene>
    <name evidence="2" type="ORF">FJT64_022374</name>
</gene>
<evidence type="ECO:0000313" key="2">
    <source>
        <dbReference type="EMBL" id="KAF0306063.1"/>
    </source>
</evidence>
<organism evidence="2 3">
    <name type="scientific">Amphibalanus amphitrite</name>
    <name type="common">Striped barnacle</name>
    <name type="synonym">Balanus amphitrite</name>
    <dbReference type="NCBI Taxonomy" id="1232801"/>
    <lineage>
        <taxon>Eukaryota</taxon>
        <taxon>Metazoa</taxon>
        <taxon>Ecdysozoa</taxon>
        <taxon>Arthropoda</taxon>
        <taxon>Crustacea</taxon>
        <taxon>Multicrustacea</taxon>
        <taxon>Cirripedia</taxon>
        <taxon>Thoracica</taxon>
        <taxon>Thoracicalcarea</taxon>
        <taxon>Balanomorpha</taxon>
        <taxon>Balanoidea</taxon>
        <taxon>Balanidae</taxon>
        <taxon>Amphibalaninae</taxon>
        <taxon>Amphibalanus</taxon>
    </lineage>
</organism>
<proteinExistence type="predicted"/>